<dbReference type="PANTHER" id="PTHR33744:SF1">
    <property type="entry name" value="DNA-BINDING TRANSCRIPTIONAL ACTIVATOR ADER"/>
    <property type="match status" value="1"/>
</dbReference>
<evidence type="ECO:0000313" key="3">
    <source>
        <dbReference type="Proteomes" id="UP000184363"/>
    </source>
</evidence>
<sequence length="65" mass="6699">MRAYLDTGGSVPATAAALGLHPTTVRYRLGRIADVSGMDLDDPTTRPACALLLGLGPVAEDSSQD</sequence>
<dbReference type="EMBL" id="FRAP01000031">
    <property type="protein sequence ID" value="SHL48434.1"/>
    <property type="molecule type" value="Genomic_DNA"/>
</dbReference>
<accession>A0A1M7B0G1</accession>
<name>A0A1M7B0G1_PSETH</name>
<proteinExistence type="predicted"/>
<keyword evidence="3" id="KW-1185">Reference proteome</keyword>
<reference evidence="2 3" key="1">
    <citation type="submission" date="2016-11" db="EMBL/GenBank/DDBJ databases">
        <authorList>
            <person name="Jaros S."/>
            <person name="Januszkiewicz K."/>
            <person name="Wedrychowicz H."/>
        </authorList>
    </citation>
    <scope>NUCLEOTIDE SEQUENCE [LARGE SCALE GENOMIC DNA]</scope>
    <source>
        <strain evidence="2 3">DSM 43832</strain>
    </source>
</reference>
<dbReference type="InterPro" id="IPR025736">
    <property type="entry name" value="PucR_C-HTH_dom"/>
</dbReference>
<dbReference type="OrthoDB" id="5243741at2"/>
<dbReference type="Pfam" id="PF13556">
    <property type="entry name" value="HTH_30"/>
    <property type="match status" value="1"/>
</dbReference>
<dbReference type="PANTHER" id="PTHR33744">
    <property type="entry name" value="CARBOHYDRATE DIACID REGULATOR"/>
    <property type="match status" value="1"/>
</dbReference>
<dbReference type="Gene3D" id="1.10.10.2840">
    <property type="entry name" value="PucR C-terminal helix-turn-helix domain"/>
    <property type="match status" value="1"/>
</dbReference>
<dbReference type="AlphaFoldDB" id="A0A1M7B0G1"/>
<evidence type="ECO:0000313" key="2">
    <source>
        <dbReference type="EMBL" id="SHL48434.1"/>
    </source>
</evidence>
<dbReference type="InterPro" id="IPR051448">
    <property type="entry name" value="CdaR-like_regulators"/>
</dbReference>
<dbReference type="Proteomes" id="UP000184363">
    <property type="component" value="Unassembled WGS sequence"/>
</dbReference>
<evidence type="ECO:0000259" key="1">
    <source>
        <dbReference type="Pfam" id="PF13556"/>
    </source>
</evidence>
<gene>
    <name evidence="2" type="ORF">SAMN05443637_1313</name>
</gene>
<dbReference type="STRING" id="1848.SAMN05443637_1313"/>
<dbReference type="InterPro" id="IPR042070">
    <property type="entry name" value="PucR_C-HTH_sf"/>
</dbReference>
<feature type="domain" description="PucR C-terminal helix-turn-helix" evidence="1">
    <location>
        <begin position="2"/>
        <end position="51"/>
    </location>
</feature>
<dbReference type="RefSeq" id="WP_073460439.1">
    <property type="nucleotide sequence ID" value="NZ_CALGVN010000002.1"/>
</dbReference>
<protein>
    <submittedName>
        <fullName evidence="2">PucR C-terminal helix-turn-helix domain-containing protein</fullName>
    </submittedName>
</protein>
<organism evidence="2 3">
    <name type="scientific">Pseudonocardia thermophila</name>
    <dbReference type="NCBI Taxonomy" id="1848"/>
    <lineage>
        <taxon>Bacteria</taxon>
        <taxon>Bacillati</taxon>
        <taxon>Actinomycetota</taxon>
        <taxon>Actinomycetes</taxon>
        <taxon>Pseudonocardiales</taxon>
        <taxon>Pseudonocardiaceae</taxon>
        <taxon>Pseudonocardia</taxon>
    </lineage>
</organism>